<feature type="region of interest" description="Disordered" evidence="1">
    <location>
        <begin position="471"/>
        <end position="497"/>
    </location>
</feature>
<protein>
    <submittedName>
        <fullName evidence="2">Uncharacterized protein</fullName>
    </submittedName>
</protein>
<dbReference type="Proteomes" id="UP000654918">
    <property type="component" value="Unassembled WGS sequence"/>
</dbReference>
<comment type="caution">
    <text evidence="2">The sequence shown here is derived from an EMBL/GenBank/DDBJ whole genome shotgun (WGS) entry which is preliminary data.</text>
</comment>
<organism evidence="2 3">
    <name type="scientific">Colletotrichum plurivorum</name>
    <dbReference type="NCBI Taxonomy" id="2175906"/>
    <lineage>
        <taxon>Eukaryota</taxon>
        <taxon>Fungi</taxon>
        <taxon>Dikarya</taxon>
        <taxon>Ascomycota</taxon>
        <taxon>Pezizomycotina</taxon>
        <taxon>Sordariomycetes</taxon>
        <taxon>Hypocreomycetidae</taxon>
        <taxon>Glomerellales</taxon>
        <taxon>Glomerellaceae</taxon>
        <taxon>Colletotrichum</taxon>
        <taxon>Colletotrichum orchidearum species complex</taxon>
    </lineage>
</organism>
<name>A0A8H6KNT3_9PEZI</name>
<accession>A0A8H6KNT3</accession>
<proteinExistence type="predicted"/>
<evidence type="ECO:0000313" key="2">
    <source>
        <dbReference type="EMBL" id="KAF6834937.1"/>
    </source>
</evidence>
<sequence length="497" mass="56437">MPPLSPVPQDQPLADGRVIQPKDMRAITVNKTPRSSRKTCRATVSSQPSIRAGSVTESVTPRVWWGMSRVSYLTTMGGFRPEANSCPVAMHQSDFDVGELHGLRVERPPCEEAESTRREWLRYQVVAEGRSMSVFHTRSRVMLVKGHARFAVMVRMNSGVECKLDYILDELNPAPPVGSAVIVSIHAMDDGKPHPRPWYRSPLHGVWDNSHELHSFSVTVEWCDEATKKWFSAAFQHVEIFSHVNIQSSSDTLHASWGGDLSFNKSWIMATRMLQFIHNRRYDNPPPFLAQSVNADVKDVVWDHMAQAVQFIPRTKYEDAEPPKRASFHENWQDIQETWPDLIIGRRPPNFHWKCAVCASLADVHLSARGNKVISWEAIKPSELEHGEIAELPATADEIASWTCQVCWVAYRRPCVWIRQNDFVKTLIRQPSTYMYTLPSHPGLLPTLHQRPQAIQLPPALPEFDCYNLKGELDTDEDDASEQEENDEGEDQFGGVV</sequence>
<evidence type="ECO:0000256" key="1">
    <source>
        <dbReference type="SAM" id="MobiDB-lite"/>
    </source>
</evidence>
<keyword evidence="3" id="KW-1185">Reference proteome</keyword>
<gene>
    <name evidence="2" type="ORF">CPLU01_04614</name>
</gene>
<dbReference type="AlphaFoldDB" id="A0A8H6KNT3"/>
<evidence type="ECO:0000313" key="3">
    <source>
        <dbReference type="Proteomes" id="UP000654918"/>
    </source>
</evidence>
<reference evidence="2" key="1">
    <citation type="journal article" date="2020" name="Phytopathology">
        <title>Genome Sequence Resources of Colletotrichum truncatum, C. plurivorum, C. musicola, and C. sojae: Four Species Pathogenic to Soybean (Glycine max).</title>
        <authorList>
            <person name="Rogerio F."/>
            <person name="Boufleur T.R."/>
            <person name="Ciampi-Guillardi M."/>
            <person name="Sukno S.A."/>
            <person name="Thon M.R."/>
            <person name="Massola Junior N.S."/>
            <person name="Baroncelli R."/>
        </authorList>
    </citation>
    <scope>NUCLEOTIDE SEQUENCE</scope>
    <source>
        <strain evidence="2">LFN00145</strain>
    </source>
</reference>
<dbReference type="EMBL" id="WIGO01000044">
    <property type="protein sequence ID" value="KAF6834937.1"/>
    <property type="molecule type" value="Genomic_DNA"/>
</dbReference>
<feature type="compositionally biased region" description="Acidic residues" evidence="1">
    <location>
        <begin position="474"/>
        <end position="491"/>
    </location>
</feature>